<accession>A0AAI8YJ82</accession>
<dbReference type="EMBL" id="CAUWAG010000012">
    <property type="protein sequence ID" value="CAJ2509271.1"/>
    <property type="molecule type" value="Genomic_DNA"/>
</dbReference>
<dbReference type="PANTHER" id="PTHR47199">
    <property type="entry name" value="PHOTOSYSTEM II STABILITY/ASSEMBLY FACTOR HCF136, CHLOROPLASTIC"/>
    <property type="match status" value="1"/>
</dbReference>
<reference evidence="1" key="1">
    <citation type="submission" date="2023-10" db="EMBL/GenBank/DDBJ databases">
        <authorList>
            <person name="Hackl T."/>
        </authorList>
    </citation>
    <scope>NUCLEOTIDE SEQUENCE</scope>
</reference>
<name>A0AAI8YJ82_9PEZI</name>
<keyword evidence="2" id="KW-1185">Reference proteome</keyword>
<protein>
    <submittedName>
        <fullName evidence="1">Uu.00g142970.m01.CDS01</fullName>
    </submittedName>
</protein>
<gene>
    <name evidence="1" type="ORF">KHLLAP_LOCUS9739</name>
</gene>
<evidence type="ECO:0000313" key="2">
    <source>
        <dbReference type="Proteomes" id="UP001295740"/>
    </source>
</evidence>
<dbReference type="InterPro" id="IPR036278">
    <property type="entry name" value="Sialidase_sf"/>
</dbReference>
<dbReference type="SUPFAM" id="SSF50939">
    <property type="entry name" value="Sialidases"/>
    <property type="match status" value="1"/>
</dbReference>
<dbReference type="AlphaFoldDB" id="A0AAI8YJ82"/>
<proteinExistence type="predicted"/>
<comment type="caution">
    <text evidence="1">The sequence shown here is derived from an EMBL/GenBank/DDBJ whole genome shotgun (WGS) entry which is preliminary data.</text>
</comment>
<sequence length="146" mass="15870">MVRLQSIMLSASLTRVNVAASPKLVSTGSEARFRGLASVSDEIAWLSGTNGTVLRSINGGLSWQSVGPALSDEDAGLEFRDIEAWSQEKASFTNQEAAAFYDWKAFESPDRGMAMSDPVDGKFRLVETLDGGNTWTTVDPVAWHRL</sequence>
<evidence type="ECO:0000313" key="1">
    <source>
        <dbReference type="EMBL" id="CAJ2509271.1"/>
    </source>
</evidence>
<dbReference type="PANTHER" id="PTHR47199:SF2">
    <property type="entry name" value="PHOTOSYSTEM II STABILITY_ASSEMBLY FACTOR HCF136, CHLOROPLASTIC"/>
    <property type="match status" value="1"/>
</dbReference>
<organism evidence="1 2">
    <name type="scientific">Anthostomella pinea</name>
    <dbReference type="NCBI Taxonomy" id="933095"/>
    <lineage>
        <taxon>Eukaryota</taxon>
        <taxon>Fungi</taxon>
        <taxon>Dikarya</taxon>
        <taxon>Ascomycota</taxon>
        <taxon>Pezizomycotina</taxon>
        <taxon>Sordariomycetes</taxon>
        <taxon>Xylariomycetidae</taxon>
        <taxon>Xylariales</taxon>
        <taxon>Xylariaceae</taxon>
        <taxon>Anthostomella</taxon>
    </lineage>
</organism>
<dbReference type="Proteomes" id="UP001295740">
    <property type="component" value="Unassembled WGS sequence"/>
</dbReference>